<keyword evidence="1" id="KW-1133">Transmembrane helix</keyword>
<dbReference type="Pfam" id="PF08592">
    <property type="entry name" value="Anthrone_oxy"/>
    <property type="match status" value="1"/>
</dbReference>
<feature type="transmembrane region" description="Helical" evidence="1">
    <location>
        <begin position="82"/>
        <end position="100"/>
    </location>
</feature>
<protein>
    <submittedName>
        <fullName evidence="2">Membrane protein</fullName>
    </submittedName>
</protein>
<proteinExistence type="predicted"/>
<feature type="transmembrane region" description="Helical" evidence="1">
    <location>
        <begin position="6"/>
        <end position="35"/>
    </location>
</feature>
<evidence type="ECO:0000313" key="2">
    <source>
        <dbReference type="EMBL" id="MBP2323145.1"/>
    </source>
</evidence>
<keyword evidence="1" id="KW-0812">Transmembrane</keyword>
<gene>
    <name evidence="2" type="ORF">JOF56_003530</name>
</gene>
<dbReference type="RefSeq" id="WP_209639106.1">
    <property type="nucleotide sequence ID" value="NZ_JAGINW010000001.1"/>
</dbReference>
<dbReference type="Proteomes" id="UP001519332">
    <property type="component" value="Unassembled WGS sequence"/>
</dbReference>
<keyword evidence="3" id="KW-1185">Reference proteome</keyword>
<feature type="transmembrane region" description="Helical" evidence="1">
    <location>
        <begin position="135"/>
        <end position="155"/>
    </location>
</feature>
<comment type="caution">
    <text evidence="2">The sequence shown here is derived from an EMBL/GenBank/DDBJ whole genome shotgun (WGS) entry which is preliminary data.</text>
</comment>
<evidence type="ECO:0000313" key="3">
    <source>
        <dbReference type="Proteomes" id="UP001519332"/>
    </source>
</evidence>
<accession>A0ABS4TFG7</accession>
<evidence type="ECO:0000256" key="1">
    <source>
        <dbReference type="SAM" id="Phobius"/>
    </source>
</evidence>
<dbReference type="EMBL" id="JAGINW010000001">
    <property type="protein sequence ID" value="MBP2323145.1"/>
    <property type="molecule type" value="Genomic_DNA"/>
</dbReference>
<dbReference type="InterPro" id="IPR013901">
    <property type="entry name" value="Anthrone_oxy"/>
</dbReference>
<keyword evidence="1" id="KW-0472">Membrane</keyword>
<sequence length="156" mass="16755">MSDLLPILLSVTLLMSGVAAGVLLWSVIGGVPLLLSLPAERYVETHQFWGSRFDGLQPLLVTATLVADVVLAVAAPNALTKSLFVVGAATALGVIVISKFRNVPLKRRVMRLDPHNLPPDWEQTDPRREWAAWNLGRTVCGLVAFAANVAVVALLP</sequence>
<organism evidence="2 3">
    <name type="scientific">Kibdelosporangium banguiense</name>
    <dbReference type="NCBI Taxonomy" id="1365924"/>
    <lineage>
        <taxon>Bacteria</taxon>
        <taxon>Bacillati</taxon>
        <taxon>Actinomycetota</taxon>
        <taxon>Actinomycetes</taxon>
        <taxon>Pseudonocardiales</taxon>
        <taxon>Pseudonocardiaceae</taxon>
        <taxon>Kibdelosporangium</taxon>
    </lineage>
</organism>
<name>A0ABS4TFG7_9PSEU</name>
<reference evidence="2 3" key="1">
    <citation type="submission" date="2021-03" db="EMBL/GenBank/DDBJ databases">
        <title>Sequencing the genomes of 1000 actinobacteria strains.</title>
        <authorList>
            <person name="Klenk H.-P."/>
        </authorList>
    </citation>
    <scope>NUCLEOTIDE SEQUENCE [LARGE SCALE GENOMIC DNA]</scope>
    <source>
        <strain evidence="2 3">DSM 46670</strain>
    </source>
</reference>